<dbReference type="EMBL" id="JAMPKX010000001">
    <property type="protein sequence ID" value="MEP0945419.1"/>
    <property type="molecule type" value="Genomic_DNA"/>
</dbReference>
<protein>
    <submittedName>
        <fullName evidence="2">DUF1294 domain-containing protein</fullName>
    </submittedName>
</protein>
<reference evidence="2 3" key="1">
    <citation type="submission" date="2022-04" db="EMBL/GenBank/DDBJ databases">
        <title>Positive selection, recombination, and allopatry shape intraspecific diversity of widespread and dominant cyanobacteria.</title>
        <authorList>
            <person name="Wei J."/>
            <person name="Shu W."/>
            <person name="Hu C."/>
        </authorList>
    </citation>
    <scope>NUCLEOTIDE SEQUENCE [LARGE SCALE GENOMIC DNA]</scope>
    <source>
        <strain evidence="2 3">DQ-A4</strain>
    </source>
</reference>
<dbReference type="Pfam" id="PF06961">
    <property type="entry name" value="DUF1294"/>
    <property type="match status" value="1"/>
</dbReference>
<dbReference type="InterPro" id="IPR012156">
    <property type="entry name" value="Cold_shock_CspA"/>
</dbReference>
<comment type="caution">
    <text evidence="2">The sequence shown here is derived from an EMBL/GenBank/DDBJ whole genome shotgun (WGS) entry which is preliminary data.</text>
</comment>
<feature type="transmembrane region" description="Helical" evidence="1">
    <location>
        <begin position="60"/>
        <end position="82"/>
    </location>
</feature>
<name>A0ABV0JY25_9CYAN</name>
<dbReference type="Proteomes" id="UP001482513">
    <property type="component" value="Unassembled WGS sequence"/>
</dbReference>
<gene>
    <name evidence="2" type="ORF">NC992_00905</name>
</gene>
<sequence length="83" mass="9762">MSVITYFVYADDKKRAKQKVWRTSEQTLHFCELIGGWPGGFVAQQVLRHKSQKQSYQTEFWAIVVIHYMAWIAWLVLGRMLVG</sequence>
<keyword evidence="3" id="KW-1185">Reference proteome</keyword>
<evidence type="ECO:0000313" key="3">
    <source>
        <dbReference type="Proteomes" id="UP001482513"/>
    </source>
</evidence>
<evidence type="ECO:0000313" key="2">
    <source>
        <dbReference type="EMBL" id="MEP0945419.1"/>
    </source>
</evidence>
<keyword evidence="1" id="KW-0472">Membrane</keyword>
<proteinExistence type="predicted"/>
<accession>A0ABV0JY25</accession>
<keyword evidence="1" id="KW-1133">Transmembrane helix</keyword>
<keyword evidence="1" id="KW-0812">Transmembrane</keyword>
<dbReference type="PIRSF" id="PIRSF002599">
    <property type="entry name" value="Cold_shock_A"/>
    <property type="match status" value="1"/>
</dbReference>
<evidence type="ECO:0000256" key="1">
    <source>
        <dbReference type="SAM" id="Phobius"/>
    </source>
</evidence>
<dbReference type="InterPro" id="IPR010718">
    <property type="entry name" value="DUF1294"/>
</dbReference>
<organism evidence="2 3">
    <name type="scientific">Leptolyngbya subtilissima DQ-A4</name>
    <dbReference type="NCBI Taxonomy" id="2933933"/>
    <lineage>
        <taxon>Bacteria</taxon>
        <taxon>Bacillati</taxon>
        <taxon>Cyanobacteriota</taxon>
        <taxon>Cyanophyceae</taxon>
        <taxon>Leptolyngbyales</taxon>
        <taxon>Leptolyngbyaceae</taxon>
        <taxon>Leptolyngbya group</taxon>
        <taxon>Leptolyngbya</taxon>
    </lineage>
</organism>